<comment type="similarity">
    <text evidence="1">Belongs to the plant rapid alkalinization factor (RALF) family.</text>
</comment>
<dbReference type="Pfam" id="PF05498">
    <property type="entry name" value="RALF"/>
    <property type="match status" value="1"/>
</dbReference>
<reference evidence="6" key="2">
    <citation type="submission" date="2021-02" db="EMBL/GenBank/DDBJ databases">
        <authorList>
            <person name="Kimball J.A."/>
            <person name="Haas M.W."/>
            <person name="Macchietto M."/>
            <person name="Kono T."/>
            <person name="Duquette J."/>
            <person name="Shao M."/>
        </authorList>
    </citation>
    <scope>NUCLEOTIDE SEQUENCE</scope>
    <source>
        <tissue evidence="6">Fresh leaf tissue</tissue>
    </source>
</reference>
<evidence type="ECO:0000256" key="4">
    <source>
        <dbReference type="ARBA" id="ARBA00023157"/>
    </source>
</evidence>
<keyword evidence="4" id="KW-1015">Disulfide bond</keyword>
<accession>A0A8J5X4W7</accession>
<evidence type="ECO:0000256" key="5">
    <source>
        <dbReference type="SAM" id="SignalP"/>
    </source>
</evidence>
<name>A0A8J5X4W7_ZIZPA</name>
<dbReference type="EMBL" id="JAAALK010000079">
    <property type="protein sequence ID" value="KAG8100233.1"/>
    <property type="molecule type" value="Genomic_DNA"/>
</dbReference>
<keyword evidence="3 5" id="KW-0732">Signal</keyword>
<protein>
    <submittedName>
        <fullName evidence="6">Uncharacterized protein</fullName>
    </submittedName>
</protein>
<proteinExistence type="inferred from homology"/>
<keyword evidence="7" id="KW-1185">Reference proteome</keyword>
<gene>
    <name evidence="6" type="ORF">GUJ93_ZPchr0013g36359</name>
</gene>
<evidence type="ECO:0000256" key="2">
    <source>
        <dbReference type="ARBA" id="ARBA00022702"/>
    </source>
</evidence>
<reference evidence="6" key="1">
    <citation type="journal article" date="2021" name="bioRxiv">
        <title>Whole Genome Assembly and Annotation of Northern Wild Rice, Zizania palustris L., Supports a Whole Genome Duplication in the Zizania Genus.</title>
        <authorList>
            <person name="Haas M."/>
            <person name="Kono T."/>
            <person name="Macchietto M."/>
            <person name="Millas R."/>
            <person name="McGilp L."/>
            <person name="Shao M."/>
            <person name="Duquette J."/>
            <person name="Hirsch C.N."/>
            <person name="Kimball J."/>
        </authorList>
    </citation>
    <scope>NUCLEOTIDE SEQUENCE</scope>
    <source>
        <tissue evidence="6">Fresh leaf tissue</tissue>
    </source>
</reference>
<dbReference type="GO" id="GO:0005179">
    <property type="term" value="F:hormone activity"/>
    <property type="evidence" value="ECO:0007669"/>
    <property type="project" value="UniProtKB-KW"/>
</dbReference>
<feature type="signal peptide" evidence="5">
    <location>
        <begin position="1"/>
        <end position="19"/>
    </location>
</feature>
<evidence type="ECO:0000256" key="3">
    <source>
        <dbReference type="ARBA" id="ARBA00022729"/>
    </source>
</evidence>
<sequence>MARLRCLLFFVLLAISVDASNGRHHRHAGTTVTPVDSLINYNVLRADGVPGRQGLGRVSSEANRYHRGCEAIERCREGGN</sequence>
<dbReference type="AlphaFoldDB" id="A0A8J5X4W7"/>
<evidence type="ECO:0000313" key="7">
    <source>
        <dbReference type="Proteomes" id="UP000729402"/>
    </source>
</evidence>
<evidence type="ECO:0000313" key="6">
    <source>
        <dbReference type="EMBL" id="KAG8100233.1"/>
    </source>
</evidence>
<dbReference type="InterPro" id="IPR008801">
    <property type="entry name" value="RALF"/>
</dbReference>
<evidence type="ECO:0000256" key="1">
    <source>
        <dbReference type="ARBA" id="ARBA00009178"/>
    </source>
</evidence>
<dbReference type="OrthoDB" id="688709at2759"/>
<keyword evidence="2" id="KW-0372">Hormone</keyword>
<feature type="chain" id="PRO_5035245272" evidence="5">
    <location>
        <begin position="20"/>
        <end position="80"/>
    </location>
</feature>
<organism evidence="6 7">
    <name type="scientific">Zizania palustris</name>
    <name type="common">Northern wild rice</name>
    <dbReference type="NCBI Taxonomy" id="103762"/>
    <lineage>
        <taxon>Eukaryota</taxon>
        <taxon>Viridiplantae</taxon>
        <taxon>Streptophyta</taxon>
        <taxon>Embryophyta</taxon>
        <taxon>Tracheophyta</taxon>
        <taxon>Spermatophyta</taxon>
        <taxon>Magnoliopsida</taxon>
        <taxon>Liliopsida</taxon>
        <taxon>Poales</taxon>
        <taxon>Poaceae</taxon>
        <taxon>BOP clade</taxon>
        <taxon>Oryzoideae</taxon>
        <taxon>Oryzeae</taxon>
        <taxon>Zizaniinae</taxon>
        <taxon>Zizania</taxon>
    </lineage>
</organism>
<dbReference type="Proteomes" id="UP000729402">
    <property type="component" value="Unassembled WGS sequence"/>
</dbReference>
<comment type="caution">
    <text evidence="6">The sequence shown here is derived from an EMBL/GenBank/DDBJ whole genome shotgun (WGS) entry which is preliminary data.</text>
</comment>